<comment type="caution">
    <text evidence="3">The sequence shown here is derived from an EMBL/GenBank/DDBJ whole genome shotgun (WGS) entry which is preliminary data.</text>
</comment>
<keyword evidence="1" id="KW-1133">Transmembrane helix</keyword>
<keyword evidence="3" id="KW-0378">Hydrolase</keyword>
<sequence>MNDLKRFLQGFWRERPLSGAVLYFFAVSALFFGVGRLLPQSIGTEIIFRLILSALILIFLYAIYGWTPRVLGFSAKGIGTSIRLSWSEWLKIVIYLLLLLLLSSPQGMQQFKGINGVSKMAPVFRGVAKNLAALTPQKLILTVLFGVSVGLFEETFFRVGLVAQLRVRFADSCRGAWCTVLIGAGLFAALHMMNAFGQSLAVTAMQVIQAFGTGVLWGAVYWRSGNAVIPVIIHSLTDILILLATAGTAASAAPGFGSSVALMAFDVGLAAIYLRPQKTRYSGIQTRSLWYNDQIGNGANLLK</sequence>
<feature type="transmembrane region" description="Helical" evidence="1">
    <location>
        <begin position="175"/>
        <end position="193"/>
    </location>
</feature>
<dbReference type="GO" id="GO:0004175">
    <property type="term" value="F:endopeptidase activity"/>
    <property type="evidence" value="ECO:0007669"/>
    <property type="project" value="UniProtKB-ARBA"/>
</dbReference>
<dbReference type="GO" id="GO:0006508">
    <property type="term" value="P:proteolysis"/>
    <property type="evidence" value="ECO:0007669"/>
    <property type="project" value="UniProtKB-KW"/>
</dbReference>
<feature type="transmembrane region" description="Helical" evidence="1">
    <location>
        <begin position="20"/>
        <end position="39"/>
    </location>
</feature>
<keyword evidence="1" id="KW-0812">Transmembrane</keyword>
<feature type="transmembrane region" description="Helical" evidence="1">
    <location>
        <begin position="256"/>
        <end position="274"/>
    </location>
</feature>
<name>A0A6L5GT02_9FIRM</name>
<keyword evidence="3" id="KW-0482">Metalloprotease</keyword>
<evidence type="ECO:0000256" key="1">
    <source>
        <dbReference type="SAM" id="Phobius"/>
    </source>
</evidence>
<keyword evidence="1" id="KW-0472">Membrane</keyword>
<proteinExistence type="predicted"/>
<feature type="transmembrane region" description="Helical" evidence="1">
    <location>
        <begin position="227"/>
        <end position="250"/>
    </location>
</feature>
<dbReference type="Proteomes" id="UP000473648">
    <property type="component" value="Unassembled WGS sequence"/>
</dbReference>
<evidence type="ECO:0000259" key="2">
    <source>
        <dbReference type="Pfam" id="PF02517"/>
    </source>
</evidence>
<feature type="transmembrane region" description="Helical" evidence="1">
    <location>
        <begin position="199"/>
        <end position="220"/>
    </location>
</feature>
<feature type="transmembrane region" description="Helical" evidence="1">
    <location>
        <begin position="46"/>
        <end position="64"/>
    </location>
</feature>
<accession>A0A6L5GT02</accession>
<reference evidence="3" key="1">
    <citation type="journal article" date="2020" name="Appl. Environ. Microbiol.">
        <title>Medium-Chain Fatty Acid Synthesis by 'Candidatus Weimeria bifida' gen. nov., sp. nov., and 'Candidatus Pseudoramibacter fermentans' sp. nov.</title>
        <authorList>
            <person name="Scarborough M.J."/>
            <person name="Myers K.S."/>
            <person name="Donohue T.J."/>
            <person name="Noguera D.R."/>
        </authorList>
    </citation>
    <scope>NUCLEOTIDE SEQUENCE</scope>
    <source>
        <strain evidence="3">EUB1.1</strain>
    </source>
</reference>
<protein>
    <submittedName>
        <fullName evidence="3">CPBP family intramembrane metalloprotease</fullName>
    </submittedName>
</protein>
<keyword evidence="4" id="KW-1185">Reference proteome</keyword>
<dbReference type="GO" id="GO:0008237">
    <property type="term" value="F:metallopeptidase activity"/>
    <property type="evidence" value="ECO:0007669"/>
    <property type="project" value="UniProtKB-KW"/>
</dbReference>
<evidence type="ECO:0000313" key="4">
    <source>
        <dbReference type="Proteomes" id="UP000473648"/>
    </source>
</evidence>
<keyword evidence="3" id="KW-0645">Protease</keyword>
<dbReference type="AlphaFoldDB" id="A0A6L5GT02"/>
<feature type="domain" description="CAAX prenyl protease 2/Lysostaphin resistance protein A-like" evidence="2">
    <location>
        <begin position="137"/>
        <end position="239"/>
    </location>
</feature>
<evidence type="ECO:0000313" key="3">
    <source>
        <dbReference type="EMBL" id="MQM73384.1"/>
    </source>
</evidence>
<dbReference type="Pfam" id="PF02517">
    <property type="entry name" value="Rce1-like"/>
    <property type="match status" value="1"/>
</dbReference>
<dbReference type="EMBL" id="VOGB01000005">
    <property type="protein sequence ID" value="MQM73384.1"/>
    <property type="molecule type" value="Genomic_DNA"/>
</dbReference>
<dbReference type="InterPro" id="IPR003675">
    <property type="entry name" value="Rce1/LyrA-like_dom"/>
</dbReference>
<dbReference type="GO" id="GO:0080120">
    <property type="term" value="P:CAAX-box protein maturation"/>
    <property type="evidence" value="ECO:0007669"/>
    <property type="project" value="UniProtKB-ARBA"/>
</dbReference>
<gene>
    <name evidence="3" type="ORF">FRC53_08250</name>
</gene>
<organism evidence="3 4">
    <name type="scientific">Candidatus Pseudoramibacter fermentans</name>
    <dbReference type="NCBI Taxonomy" id="2594427"/>
    <lineage>
        <taxon>Bacteria</taxon>
        <taxon>Bacillati</taxon>
        <taxon>Bacillota</taxon>
        <taxon>Clostridia</taxon>
        <taxon>Eubacteriales</taxon>
        <taxon>Eubacteriaceae</taxon>
        <taxon>Pseudoramibacter</taxon>
    </lineage>
</organism>